<keyword evidence="2" id="KW-1185">Reference proteome</keyword>
<name>A0A7L0D0D0_9CHAR</name>
<sequence length="124" mass="13030">ATKEMDGACMGIWRPHGPHGPILAQFISPGPKCAVLGATGHLALNPTKTKALAYSIPKAKLPPITSCFPGPCDFVPPTITRNGKHISPTQHICGLPKIKTEIKLGHETPLLPAPHDAHTCAPSP</sequence>
<evidence type="ECO:0000313" key="2">
    <source>
        <dbReference type="Proteomes" id="UP000545435"/>
    </source>
</evidence>
<reference evidence="1 2" key="1">
    <citation type="submission" date="2019-09" db="EMBL/GenBank/DDBJ databases">
        <title>Bird 10,000 Genomes (B10K) Project - Family phase.</title>
        <authorList>
            <person name="Zhang G."/>
        </authorList>
    </citation>
    <scope>NUCLEOTIDE SEQUENCE [LARGE SCALE GENOMIC DNA]</scope>
    <source>
        <strain evidence="1">B10K-DU-006-20</strain>
        <tissue evidence="1">Mixed tissue sample</tissue>
    </source>
</reference>
<comment type="caution">
    <text evidence="1">The sequence shown here is derived from an EMBL/GenBank/DDBJ whole genome shotgun (WGS) entry which is preliminary data.</text>
</comment>
<accession>A0A7L0D0D0</accession>
<dbReference type="Proteomes" id="UP000545435">
    <property type="component" value="Unassembled WGS sequence"/>
</dbReference>
<feature type="non-terminal residue" evidence="1">
    <location>
        <position position="124"/>
    </location>
</feature>
<dbReference type="AlphaFoldDB" id="A0A7L0D0D0"/>
<organism evidence="1 2">
    <name type="scientific">Rostratula benghalensis</name>
    <name type="common">greater painted-snipe</name>
    <dbReference type="NCBI Taxonomy" id="118793"/>
    <lineage>
        <taxon>Eukaryota</taxon>
        <taxon>Metazoa</taxon>
        <taxon>Chordata</taxon>
        <taxon>Craniata</taxon>
        <taxon>Vertebrata</taxon>
        <taxon>Euteleostomi</taxon>
        <taxon>Archelosauria</taxon>
        <taxon>Archosauria</taxon>
        <taxon>Dinosauria</taxon>
        <taxon>Saurischia</taxon>
        <taxon>Theropoda</taxon>
        <taxon>Coelurosauria</taxon>
        <taxon>Aves</taxon>
        <taxon>Neognathae</taxon>
        <taxon>Neoaves</taxon>
        <taxon>Charadriiformes</taxon>
        <taxon>Rostratulidae</taxon>
        <taxon>Rostratula</taxon>
    </lineage>
</organism>
<gene>
    <name evidence="1" type="primary">Odf3_0</name>
    <name evidence="1" type="ORF">ROSBEN_R06277</name>
</gene>
<evidence type="ECO:0000313" key="1">
    <source>
        <dbReference type="EMBL" id="NXJ65053.1"/>
    </source>
</evidence>
<dbReference type="EMBL" id="VXAI01000104">
    <property type="protein sequence ID" value="NXJ65053.1"/>
    <property type="molecule type" value="Genomic_DNA"/>
</dbReference>
<feature type="non-terminal residue" evidence="1">
    <location>
        <position position="1"/>
    </location>
</feature>
<proteinExistence type="predicted"/>
<protein>
    <submittedName>
        <fullName evidence="1">ODF3A protein</fullName>
    </submittedName>
</protein>